<feature type="compositionally biased region" description="Low complexity" evidence="1">
    <location>
        <begin position="384"/>
        <end position="394"/>
    </location>
</feature>
<dbReference type="Gene3D" id="2.60.120.430">
    <property type="entry name" value="Galactose-binding lectin"/>
    <property type="match status" value="1"/>
</dbReference>
<evidence type="ECO:0000256" key="1">
    <source>
        <dbReference type="SAM" id="MobiDB-lite"/>
    </source>
</evidence>
<dbReference type="Proteomes" id="UP001501343">
    <property type="component" value="Unassembled WGS sequence"/>
</dbReference>
<accession>A0ABP5AUX3</accession>
<keyword evidence="4" id="KW-1185">Reference proteome</keyword>
<dbReference type="Pfam" id="PF12770">
    <property type="entry name" value="CHAT"/>
    <property type="match status" value="1"/>
</dbReference>
<feature type="compositionally biased region" description="Low complexity" evidence="1">
    <location>
        <begin position="452"/>
        <end position="463"/>
    </location>
</feature>
<organism evidence="3 4">
    <name type="scientific">Microbacterium aoyamense</name>
    <dbReference type="NCBI Taxonomy" id="344166"/>
    <lineage>
        <taxon>Bacteria</taxon>
        <taxon>Bacillati</taxon>
        <taxon>Actinomycetota</taxon>
        <taxon>Actinomycetes</taxon>
        <taxon>Micrococcales</taxon>
        <taxon>Microbacteriaceae</taxon>
        <taxon>Microbacterium</taxon>
    </lineage>
</organism>
<dbReference type="EMBL" id="BAAAOF010000002">
    <property type="protein sequence ID" value="GAA1920332.1"/>
    <property type="molecule type" value="Genomic_DNA"/>
</dbReference>
<proteinExistence type="predicted"/>
<name>A0ABP5AUX3_9MICO</name>
<dbReference type="RefSeq" id="WP_248146233.1">
    <property type="nucleotide sequence ID" value="NZ_BAAAOF010000002.1"/>
</dbReference>
<feature type="region of interest" description="Disordered" evidence="1">
    <location>
        <begin position="448"/>
        <end position="471"/>
    </location>
</feature>
<feature type="domain" description="CHAT" evidence="2">
    <location>
        <begin position="102"/>
        <end position="340"/>
    </location>
</feature>
<evidence type="ECO:0000259" key="2">
    <source>
        <dbReference type="Pfam" id="PF12770"/>
    </source>
</evidence>
<comment type="caution">
    <text evidence="3">The sequence shown here is derived from an EMBL/GenBank/DDBJ whole genome shotgun (WGS) entry which is preliminary data.</text>
</comment>
<feature type="region of interest" description="Disordered" evidence="1">
    <location>
        <begin position="368"/>
        <end position="423"/>
    </location>
</feature>
<reference evidence="4" key="1">
    <citation type="journal article" date="2019" name="Int. J. Syst. Evol. Microbiol.">
        <title>The Global Catalogue of Microorganisms (GCM) 10K type strain sequencing project: providing services to taxonomists for standard genome sequencing and annotation.</title>
        <authorList>
            <consortium name="The Broad Institute Genomics Platform"/>
            <consortium name="The Broad Institute Genome Sequencing Center for Infectious Disease"/>
            <person name="Wu L."/>
            <person name="Ma J."/>
        </authorList>
    </citation>
    <scope>NUCLEOTIDE SEQUENCE [LARGE SCALE GENOMIC DNA]</scope>
    <source>
        <strain evidence="4">JCM 14900</strain>
    </source>
</reference>
<gene>
    <name evidence="3" type="ORF">GCM10009775_11130</name>
</gene>
<protein>
    <recommendedName>
        <fullName evidence="2">CHAT domain-containing protein</fullName>
    </recommendedName>
</protein>
<evidence type="ECO:0000313" key="3">
    <source>
        <dbReference type="EMBL" id="GAA1920332.1"/>
    </source>
</evidence>
<dbReference type="InterPro" id="IPR024983">
    <property type="entry name" value="CHAT_dom"/>
</dbReference>
<evidence type="ECO:0000313" key="4">
    <source>
        <dbReference type="Proteomes" id="UP001501343"/>
    </source>
</evidence>
<sequence>MNATIELEIGPGPTAGTYSVHVVDSLAGGTPSAVMTLDVEKVIATLPQLEAGILASSVSARRVMSARESIVRGIGESLFDTTFAGRIGESYRASVAIAAERGLEPQVALRLTAPELAAMPWEAMYNSESGGYVSRKEPLVRRFDSSVSPKTGAIAAPLRILGMVSSPRGLQALDVEAEKERMTSALADHLADGRIELVWLDDMTWSGLHRKLLRETWHVLHYIGHGGYDPERDEGLLALVGRDGRADFVAASSLADLLNEAGTTPRLVVLNSCQSGATGSSDLFSGTAAALVRSGISAVVAMQFSVTDDAALAFTAGFYDAIASGRRIDEAVRSGRIGILGIARETFEWITPVLYLGSDATELLDASTLPPARTSTPAADHRVPATADAATPRAAEPPPEGPTRPDRTRAAAATTPSGNGRRRTALIAGGVGAALIVAGAITWWASSRGGDADPAPSASSIADETPEPGPTVLPAVSVPVDAAAPWSQTGVVCNTGDLLEITATGTAFHDLGPTSAVTPVGLVLPDGTPDPAYLPYTVEGLPDTATASLIGSLDTQQPLFAVGTSASYVCPRAGTLYLGINDRELRGNHGTWQAEIVRIIDPQ</sequence>